<keyword evidence="2" id="KW-1133">Transmembrane helix</keyword>
<evidence type="ECO:0000256" key="1">
    <source>
        <dbReference type="SAM" id="MobiDB-lite"/>
    </source>
</evidence>
<dbReference type="KEGG" id="cvn:111135449"/>
<name>A0A8B8EMV2_CRAVI</name>
<dbReference type="AlphaFoldDB" id="A0A8B8EMV2"/>
<feature type="signal peptide" evidence="3">
    <location>
        <begin position="1"/>
        <end position="27"/>
    </location>
</feature>
<evidence type="ECO:0000313" key="5">
    <source>
        <dbReference type="RefSeq" id="XP_022341245.1"/>
    </source>
</evidence>
<protein>
    <submittedName>
        <fullName evidence="5">Uncharacterized protein LOC111135449</fullName>
    </submittedName>
</protein>
<evidence type="ECO:0000256" key="2">
    <source>
        <dbReference type="SAM" id="Phobius"/>
    </source>
</evidence>
<feature type="transmembrane region" description="Helical" evidence="2">
    <location>
        <begin position="553"/>
        <end position="576"/>
    </location>
</feature>
<sequence length="593" mass="68170">MRWPLPPDRTLPLLLVLQCLTLRAVRTAYYPNFGVVGCYRYKNNMENFNGSEFVEILYNYDDDVFDNKASLYCVQGCLKDNTQFRYAGLMKSKGGYKCYCVNNYNQTFAVDLNECLQEDNNACRECMKIYNTDYEMKPLLSIPGNGPSLVKIWNSSKKAFVNDVMRNPAIDLWNEKKLYHKPEYVKVLAMNRYGQNLWEMEFFTNNSLSANPCEWFTKENVLHQNKSSVSSISCNENEMAIKHGEKYYFVQRNVNKFGSIVTLAARNNTAQLIFQNVTSRWELSIFKDIGDGNLNGCFQNQLCLYKSPKEFETSFYHLSSEGSLAFPIISSNHPQQFKKCPDLPQDCQEGEHCYNKYSLNSKNDCVKSQCLCPNCDASDICCSQTGRTYSALEEIEYQEENFTGRGEYICGIVFNCSGSGGYCRIDITDVTTEETITKFETRRSYITILLDTCVWASQITTNCSHSKMFVYRQKDTVLAVVDRLVVLGFYHKEEPRVSKWEFLNDLPQEEAYNIMRPHLEKARHEGAVPVQNLSSRTRTKESAPDERTSSRGIGIMGGCLLGFIVLIIFISDLFIIKAHLTALFRNLYSLCRR</sequence>
<accession>A0A8B8EMV2</accession>
<organism evidence="4 5">
    <name type="scientific">Crassostrea virginica</name>
    <name type="common">Eastern oyster</name>
    <dbReference type="NCBI Taxonomy" id="6565"/>
    <lineage>
        <taxon>Eukaryota</taxon>
        <taxon>Metazoa</taxon>
        <taxon>Spiralia</taxon>
        <taxon>Lophotrochozoa</taxon>
        <taxon>Mollusca</taxon>
        <taxon>Bivalvia</taxon>
        <taxon>Autobranchia</taxon>
        <taxon>Pteriomorphia</taxon>
        <taxon>Ostreida</taxon>
        <taxon>Ostreoidea</taxon>
        <taxon>Ostreidae</taxon>
        <taxon>Crassostrea</taxon>
    </lineage>
</organism>
<dbReference type="Proteomes" id="UP000694844">
    <property type="component" value="Chromosome 5"/>
</dbReference>
<keyword evidence="2" id="KW-0812">Transmembrane</keyword>
<dbReference type="OrthoDB" id="6206075at2759"/>
<evidence type="ECO:0000256" key="3">
    <source>
        <dbReference type="SAM" id="SignalP"/>
    </source>
</evidence>
<gene>
    <name evidence="5" type="primary">LOC111135449</name>
</gene>
<feature type="chain" id="PRO_5034656395" evidence="3">
    <location>
        <begin position="28"/>
        <end position="593"/>
    </location>
</feature>
<dbReference type="GeneID" id="111135449"/>
<keyword evidence="2" id="KW-0472">Membrane</keyword>
<keyword evidence="3" id="KW-0732">Signal</keyword>
<feature type="compositionally biased region" description="Basic and acidic residues" evidence="1">
    <location>
        <begin position="538"/>
        <end position="549"/>
    </location>
</feature>
<keyword evidence="4" id="KW-1185">Reference proteome</keyword>
<proteinExistence type="predicted"/>
<reference evidence="5" key="1">
    <citation type="submission" date="2025-08" db="UniProtKB">
        <authorList>
            <consortium name="RefSeq"/>
        </authorList>
    </citation>
    <scope>IDENTIFICATION</scope>
    <source>
        <tissue evidence="5">Whole sample</tissue>
    </source>
</reference>
<feature type="region of interest" description="Disordered" evidence="1">
    <location>
        <begin position="524"/>
        <end position="549"/>
    </location>
</feature>
<dbReference type="RefSeq" id="XP_022341245.1">
    <property type="nucleotide sequence ID" value="XM_022485537.1"/>
</dbReference>
<evidence type="ECO:0000313" key="4">
    <source>
        <dbReference type="Proteomes" id="UP000694844"/>
    </source>
</evidence>